<dbReference type="Pfam" id="PF02706">
    <property type="entry name" value="Wzz"/>
    <property type="match status" value="1"/>
</dbReference>
<protein>
    <submittedName>
        <fullName evidence="8">Chain-length determining protein</fullName>
    </submittedName>
</protein>
<comment type="subcellular location">
    <subcellularLocation>
        <location evidence="1">Cell membrane</location>
        <topology evidence="1">Multi-pass membrane protein</topology>
    </subcellularLocation>
</comment>
<feature type="domain" description="Polysaccharide chain length determinant N-terminal" evidence="7">
    <location>
        <begin position="22"/>
        <end position="104"/>
    </location>
</feature>
<evidence type="ECO:0000259" key="7">
    <source>
        <dbReference type="Pfam" id="PF02706"/>
    </source>
</evidence>
<organism evidence="8">
    <name type="scientific">Vibrio lentus</name>
    <dbReference type="NCBI Taxonomy" id="136468"/>
    <lineage>
        <taxon>Bacteria</taxon>
        <taxon>Pseudomonadati</taxon>
        <taxon>Pseudomonadota</taxon>
        <taxon>Gammaproteobacteria</taxon>
        <taxon>Vibrionales</taxon>
        <taxon>Vibrionaceae</taxon>
        <taxon>Vibrio</taxon>
    </lineage>
</organism>
<feature type="transmembrane region" description="Helical" evidence="6">
    <location>
        <begin position="38"/>
        <end position="56"/>
    </location>
</feature>
<dbReference type="EMBL" id="MCXM01000016">
    <property type="protein sequence ID" value="PMK46301.1"/>
    <property type="molecule type" value="Genomic_DNA"/>
</dbReference>
<dbReference type="RefSeq" id="WP_102279099.1">
    <property type="nucleotide sequence ID" value="NZ_JAJGZN020000005.1"/>
</dbReference>
<dbReference type="Gene3D" id="1.10.287.210">
    <property type="match status" value="1"/>
</dbReference>
<keyword evidence="2" id="KW-1003">Cell membrane</keyword>
<evidence type="ECO:0000256" key="4">
    <source>
        <dbReference type="ARBA" id="ARBA00022989"/>
    </source>
</evidence>
<dbReference type="InterPro" id="IPR003856">
    <property type="entry name" value="LPS_length_determ_N"/>
</dbReference>
<sequence>MKQQIQSPMYSPEDPPMYGPKDEIVFKELIKALWKDKLIVILTTIVFMLCSVFFALSAQEWWSSRATVAKAQPQDLAEYQHQVKQFQPIFNVYQDDGTVLISKELDNLINSNVLFQRFINMFDSTNNKRTFLESSSDFFDVISTNGADISEGATRALHAEWFDRISASIADKKNNNSPYFVSFQTTNKKSSFDLLTSYIAATEAKVQEDAFNNLQAVVSGKRNELIQQKKVLENQAKNQLLVETERAKYAVIIANAAGVDKPIQTSNRSEIFGIDLGSKGLQAKVQALESVKNLSVIEPRLQQINAKLEMLDDLKVERDIEFHTFRFLDNVEQPIGRDAPKRSIIVLLGTLFGGAFGVVIVLIRFAFKKED</sequence>
<reference evidence="8" key="3">
    <citation type="journal article" date="2018" name="Nature">
        <title>A major lineage of non-tailed dsDNA viruses as unrecognized killers of marine bacteria.</title>
        <authorList>
            <person name="Kauffman K.M."/>
            <person name="Hussain F.A."/>
            <person name="Yang J."/>
            <person name="Arevalo P."/>
            <person name="Brown J.M."/>
            <person name="Chang W.K."/>
            <person name="VanInsberghe D."/>
            <person name="Elsherbini J."/>
            <person name="Sharma R.S."/>
            <person name="Cutler M.B."/>
            <person name="Kelly L."/>
            <person name="Polz M.F."/>
        </authorList>
    </citation>
    <scope>NUCLEOTIDE SEQUENCE</scope>
    <source>
        <strain evidence="8">10N.261.52.F7</strain>
    </source>
</reference>
<evidence type="ECO:0000256" key="1">
    <source>
        <dbReference type="ARBA" id="ARBA00004651"/>
    </source>
</evidence>
<keyword evidence="5 6" id="KW-0472">Membrane</keyword>
<dbReference type="PANTHER" id="PTHR32309">
    <property type="entry name" value="TYROSINE-PROTEIN KINASE"/>
    <property type="match status" value="1"/>
</dbReference>
<evidence type="ECO:0000313" key="8">
    <source>
        <dbReference type="EMBL" id="PMK46301.1"/>
    </source>
</evidence>
<keyword evidence="3 6" id="KW-0812">Transmembrane</keyword>
<dbReference type="GO" id="GO:0004713">
    <property type="term" value="F:protein tyrosine kinase activity"/>
    <property type="evidence" value="ECO:0007669"/>
    <property type="project" value="TreeGrafter"/>
</dbReference>
<dbReference type="GO" id="GO:0005886">
    <property type="term" value="C:plasma membrane"/>
    <property type="evidence" value="ECO:0007669"/>
    <property type="project" value="UniProtKB-SubCell"/>
</dbReference>
<reference evidence="8" key="2">
    <citation type="submission" date="2016-07" db="EMBL/GenBank/DDBJ databases">
        <authorList>
            <person name="Kauffman K."/>
            <person name="Arevalo P."/>
            <person name="Polz M.F."/>
        </authorList>
    </citation>
    <scope>NUCLEOTIDE SEQUENCE</scope>
    <source>
        <strain evidence="8">10N.261.52.F7</strain>
    </source>
</reference>
<gene>
    <name evidence="8" type="ORF">BCT99_20170</name>
</gene>
<evidence type="ECO:0000256" key="2">
    <source>
        <dbReference type="ARBA" id="ARBA00022475"/>
    </source>
</evidence>
<evidence type="ECO:0000256" key="3">
    <source>
        <dbReference type="ARBA" id="ARBA00022692"/>
    </source>
</evidence>
<dbReference type="AlphaFoldDB" id="A0AB36XL28"/>
<accession>A0AB36XL28</accession>
<name>A0AB36XL28_9VIBR</name>
<keyword evidence="4 6" id="KW-1133">Transmembrane helix</keyword>
<dbReference type="PANTHER" id="PTHR32309:SF13">
    <property type="entry name" value="FERRIC ENTEROBACTIN TRANSPORT PROTEIN FEPE"/>
    <property type="match status" value="1"/>
</dbReference>
<feature type="transmembrane region" description="Helical" evidence="6">
    <location>
        <begin position="344"/>
        <end position="367"/>
    </location>
</feature>
<dbReference type="InterPro" id="IPR050445">
    <property type="entry name" value="Bact_polysacc_biosynth/exp"/>
</dbReference>
<dbReference type="Gene3D" id="3.30.1890.10">
    <property type="entry name" value="FepE-like"/>
    <property type="match status" value="1"/>
</dbReference>
<reference key="1">
    <citation type="submission" date="2016-07" db="EMBL/GenBank/DDBJ databases">
        <title>Nontailed viruses are major unrecognized killers of bacteria in the ocean.</title>
        <authorList>
            <person name="Kauffman K."/>
            <person name="Hussain F."/>
            <person name="Yang J."/>
            <person name="Arevalo P."/>
            <person name="Brown J."/>
            <person name="Cutler M."/>
            <person name="Kelly L."/>
            <person name="Polz M.F."/>
        </authorList>
    </citation>
    <scope>NUCLEOTIDE SEQUENCE [LARGE SCALE GENOMIC DNA]</scope>
    <source>
        <strain>10N.261.52.F7</strain>
    </source>
</reference>
<dbReference type="SUPFAM" id="SSF160355">
    <property type="entry name" value="Bacterial polysaccharide co-polymerase-like"/>
    <property type="match status" value="1"/>
</dbReference>
<comment type="caution">
    <text evidence="8">The sequence shown here is derived from an EMBL/GenBank/DDBJ whole genome shotgun (WGS) entry which is preliminary data.</text>
</comment>
<evidence type="ECO:0000256" key="5">
    <source>
        <dbReference type="ARBA" id="ARBA00023136"/>
    </source>
</evidence>
<evidence type="ECO:0000256" key="6">
    <source>
        <dbReference type="SAM" id="Phobius"/>
    </source>
</evidence>
<proteinExistence type="predicted"/>